<dbReference type="Proteomes" id="UP000469185">
    <property type="component" value="Unassembled WGS sequence"/>
</dbReference>
<protein>
    <submittedName>
        <fullName evidence="3">DUF4157 domain-containing protein</fullName>
    </submittedName>
</protein>
<organism evidence="3 4">
    <name type="scientific">Phytoactinopolyspora alkaliphila</name>
    <dbReference type="NCBI Taxonomy" id="1783498"/>
    <lineage>
        <taxon>Bacteria</taxon>
        <taxon>Bacillati</taxon>
        <taxon>Actinomycetota</taxon>
        <taxon>Actinomycetes</taxon>
        <taxon>Jiangellales</taxon>
        <taxon>Jiangellaceae</taxon>
        <taxon>Phytoactinopolyspora</taxon>
    </lineage>
</organism>
<feature type="region of interest" description="Disordered" evidence="1">
    <location>
        <begin position="184"/>
        <end position="207"/>
    </location>
</feature>
<feature type="region of interest" description="Disordered" evidence="1">
    <location>
        <begin position="319"/>
        <end position="340"/>
    </location>
</feature>
<evidence type="ECO:0000259" key="2">
    <source>
        <dbReference type="Pfam" id="PF13699"/>
    </source>
</evidence>
<reference evidence="3 4" key="1">
    <citation type="submission" date="2020-02" db="EMBL/GenBank/DDBJ databases">
        <authorList>
            <person name="Li X.-J."/>
            <person name="Feng X.-M."/>
        </authorList>
    </citation>
    <scope>NUCLEOTIDE SEQUENCE [LARGE SCALE GENOMIC DNA]</scope>
    <source>
        <strain evidence="3 4">CGMCC 4.7225</strain>
    </source>
</reference>
<accession>A0A6N9YFN5</accession>
<comment type="caution">
    <text evidence="3">The sequence shown here is derived from an EMBL/GenBank/DDBJ whole genome shotgun (WGS) entry which is preliminary data.</text>
</comment>
<dbReference type="Pfam" id="PF13699">
    <property type="entry name" value="eCIS_core"/>
    <property type="match status" value="1"/>
</dbReference>
<evidence type="ECO:0000313" key="4">
    <source>
        <dbReference type="Proteomes" id="UP000469185"/>
    </source>
</evidence>
<feature type="region of interest" description="Disordered" evidence="1">
    <location>
        <begin position="591"/>
        <end position="610"/>
    </location>
</feature>
<sequence>MADAHERLKRPAPRAGSHEPATAAAAAGPAPTQFATVPGLVFGAEQMQRRASRSDPLGGKAVDPGTVEVLRRRRSRGSRLPSDVSGSMGAAFGADFRDVRVHADDEAGRLARAMHSVAFTVGSDIYFSRGGYAPSTPGGRRLLAHELAHTLQTGPSATGAGLIVGRADDPAERDADRMADQALSTLNRTTSRRDTAAPPPAANGPVADATVRRFVSADWFMKQTYEGPLTGRSSAQRAISGLLAQYTELCSPADAAADAAPVTKKSKKKEARLRRAGTGEVPDQRVDRALALLDEMKELALLWTESHTQRDDGLLAARTKKAPAAKGAAPPPSQFEFDPSRRKRGIGMAVFLQELERERAGLLRRKSAAGGSDVPQEAVPGQSAVMQKLRKHYEGSFDSIFTRLATPLDAILPRAGDSASFSVDFKVPIPDTPVMVGGFLRFYGERSDSDSVMAQLEIAPQVAVGLPIAEVKAAIGLYVKLSGKSAADAMTMLSYALYRQMRQSQLPREIATSLWGGGGTSRYHRLKADSWSRGVEKKMWGSADPNDDAANFVELGSLAEVGASVGYGSAAELSASAKMWSGVRYDRTSMDNRKGGAGQQNRHSDGFFSKNVAERVGRGAEKRLSRKTYTLTLYESLTVGPFTGQLMGVFSMRQQGLHKKQRKGISNFQNWEFEEVSLWAALGATLPGGGAALAAGQGAVMLVDTFRAASDNLARKAEKTELQKGAKLDDAGRVGAELGAMPNVKQTAIDGLASVGGLLAASTQSLGFRLDLNAGMSKKLGSERGLNSSVVLDVKLVTALPIPELGYLEIAGERARRILGLAWESGHSEWKRGFSVAYPSAPK</sequence>
<dbReference type="RefSeq" id="WP_163814968.1">
    <property type="nucleotide sequence ID" value="NZ_JAAGOB010000001.1"/>
</dbReference>
<feature type="domain" description="eCIS core" evidence="2">
    <location>
        <begin position="80"/>
        <end position="153"/>
    </location>
</feature>
<feature type="region of interest" description="Disordered" evidence="1">
    <location>
        <begin position="1"/>
        <end position="67"/>
    </location>
</feature>
<name>A0A6N9YFN5_9ACTN</name>
<dbReference type="InterPro" id="IPR025295">
    <property type="entry name" value="eCIS_core_dom"/>
</dbReference>
<feature type="compositionally biased region" description="Low complexity" evidence="1">
    <location>
        <begin position="20"/>
        <end position="36"/>
    </location>
</feature>
<proteinExistence type="predicted"/>
<evidence type="ECO:0000256" key="1">
    <source>
        <dbReference type="SAM" id="MobiDB-lite"/>
    </source>
</evidence>
<dbReference type="AlphaFoldDB" id="A0A6N9YFN5"/>
<gene>
    <name evidence="3" type="ORF">G1H11_00220</name>
</gene>
<keyword evidence="4" id="KW-1185">Reference proteome</keyword>
<dbReference type="EMBL" id="JAAGOB010000001">
    <property type="protein sequence ID" value="NED93737.1"/>
    <property type="molecule type" value="Genomic_DNA"/>
</dbReference>
<evidence type="ECO:0000313" key="3">
    <source>
        <dbReference type="EMBL" id="NED93737.1"/>
    </source>
</evidence>